<dbReference type="PANTHER" id="PTHR43103">
    <property type="entry name" value="NUCLEOSIDE-DIPHOSPHATE-SUGAR EPIMERASE"/>
    <property type="match status" value="1"/>
</dbReference>
<dbReference type="InterPro" id="IPR048764">
    <property type="entry name" value="PylC_N"/>
</dbReference>
<sequence>MKVYNKEMVTVLVTCVGSGVGQSVIDSLNLTREFKIIGCDGNPNVYAHSFCDEFFVVPGLYSEGYTDHILQLCISNGVNVLVPGHDHELVLFGKDLEKFKENGIQVIVSNPEIIAISRDKQDWYDYFAPLGCKIVPTISVKEFLENPDESILPAIVKPSGGSASQGITIINELKEIEGLIPEDIIQPYLFPEESDPNYEKIVKAVKNGNFLQMSEISIQLIFNKDSKFSGVFISKNTLKNGVPIFVDPIDPQNFEYIDEIMRFVPILEERSVRGPVNIQGRITPTGLFFFEMNMRFTGITGNRALLGFNEVNFLVRNFLGIEAKLDGYAYNKVGVRQVACSTIPRQEQNFSDTVTILGAGSNIGVAFMKEISKTSKTINLIIREGSKEKYVELFKEYANVVYFEANDPNLAQCLCQTDCLINFVSALAYEEDYKKFEAIRFIQNISTLIAKAKINKIINISSQSVYSQKLNIEKTESDAVSINTSYSFQKVIIEDIFSSIKLLSPLSRVVSLRLPRVIIPQIKGQAGFFEKIIRDYQNGNEVLIPNPSNNTNLIHIDDVISAILFVLGKMKSGDVQEILNVSGQNVSLREYVEVIQQSLKGSGSFNLGDSEDVQSSSMLDGRLLNNLGWTNSKSVNDIINDLK</sequence>
<keyword evidence="3" id="KW-0067">ATP-binding</keyword>
<dbReference type="GO" id="GO:0046872">
    <property type="term" value="F:metal ion binding"/>
    <property type="evidence" value="ECO:0007669"/>
    <property type="project" value="InterPro"/>
</dbReference>
<organism evidence="5 6">
    <name type="scientific">Sphingobacterium lactis</name>
    <dbReference type="NCBI Taxonomy" id="797291"/>
    <lineage>
        <taxon>Bacteria</taxon>
        <taxon>Pseudomonadati</taxon>
        <taxon>Bacteroidota</taxon>
        <taxon>Sphingobacteriia</taxon>
        <taxon>Sphingobacteriales</taxon>
        <taxon>Sphingobacteriaceae</taxon>
        <taxon>Sphingobacterium</taxon>
    </lineage>
</organism>
<reference evidence="6" key="1">
    <citation type="submission" date="2016-10" db="EMBL/GenBank/DDBJ databases">
        <authorList>
            <person name="Varghese N."/>
            <person name="Submissions S."/>
        </authorList>
    </citation>
    <scope>NUCLEOTIDE SEQUENCE [LARGE SCALE GENOMIC DNA]</scope>
    <source>
        <strain evidence="6">DSM 22361</strain>
    </source>
</reference>
<evidence type="ECO:0000259" key="4">
    <source>
        <dbReference type="PROSITE" id="PS50975"/>
    </source>
</evidence>
<feature type="domain" description="ATP-grasp" evidence="4">
    <location>
        <begin position="124"/>
        <end position="319"/>
    </location>
</feature>
<dbReference type="SUPFAM" id="SSF56059">
    <property type="entry name" value="Glutathione synthetase ATP-binding domain-like"/>
    <property type="match status" value="1"/>
</dbReference>
<keyword evidence="1" id="KW-0521">NADP</keyword>
<proteinExistence type="predicted"/>
<dbReference type="Gene3D" id="3.40.50.720">
    <property type="entry name" value="NAD(P)-binding Rossmann-like Domain"/>
    <property type="match status" value="1"/>
</dbReference>
<accession>A0A1H5VNS2</accession>
<name>A0A1H5VNS2_9SPHI</name>
<dbReference type="GO" id="GO:0005524">
    <property type="term" value="F:ATP binding"/>
    <property type="evidence" value="ECO:0007669"/>
    <property type="project" value="UniProtKB-UniRule"/>
</dbReference>
<dbReference type="PROSITE" id="PS50975">
    <property type="entry name" value="ATP_GRASP"/>
    <property type="match status" value="1"/>
</dbReference>
<dbReference type="InterPro" id="IPR036291">
    <property type="entry name" value="NAD(P)-bd_dom_sf"/>
</dbReference>
<dbReference type="EMBL" id="FNUT01000003">
    <property type="protein sequence ID" value="SEF88870.1"/>
    <property type="molecule type" value="Genomic_DNA"/>
</dbReference>
<keyword evidence="2" id="KW-0119">Carbohydrate metabolism</keyword>
<dbReference type="RefSeq" id="WP_103905557.1">
    <property type="nucleotide sequence ID" value="NZ_CP049246.1"/>
</dbReference>
<dbReference type="AlphaFoldDB" id="A0A1H5VNS2"/>
<evidence type="ECO:0000256" key="3">
    <source>
        <dbReference type="PROSITE-ProRule" id="PRU00409"/>
    </source>
</evidence>
<keyword evidence="3" id="KW-0547">Nucleotide-binding</keyword>
<evidence type="ECO:0000256" key="1">
    <source>
        <dbReference type="ARBA" id="ARBA00022857"/>
    </source>
</evidence>
<dbReference type="Gene3D" id="3.30.470.20">
    <property type="entry name" value="ATP-grasp fold, B domain"/>
    <property type="match status" value="2"/>
</dbReference>
<dbReference type="SUPFAM" id="SSF51735">
    <property type="entry name" value="NAD(P)-binding Rossmann-fold domains"/>
    <property type="match status" value="1"/>
</dbReference>
<dbReference type="OrthoDB" id="650389at2"/>
<dbReference type="Gene3D" id="3.40.50.20">
    <property type="match status" value="1"/>
</dbReference>
<dbReference type="InterPro" id="IPR001509">
    <property type="entry name" value="Epimerase_deHydtase"/>
</dbReference>
<keyword evidence="6" id="KW-1185">Reference proteome</keyword>
<dbReference type="InterPro" id="IPR011761">
    <property type="entry name" value="ATP-grasp"/>
</dbReference>
<dbReference type="Proteomes" id="UP000236731">
    <property type="component" value="Unassembled WGS sequence"/>
</dbReference>
<protein>
    <submittedName>
        <fullName evidence="5">Carbamoylphosphate synthase large subunit</fullName>
    </submittedName>
</protein>
<dbReference type="Pfam" id="PF01370">
    <property type="entry name" value="Epimerase"/>
    <property type="match status" value="1"/>
</dbReference>
<dbReference type="PANTHER" id="PTHR43103:SF3">
    <property type="entry name" value="ADP-L-GLYCERO-D-MANNO-HEPTOSE-6-EPIMERASE"/>
    <property type="match status" value="1"/>
</dbReference>
<evidence type="ECO:0000256" key="2">
    <source>
        <dbReference type="ARBA" id="ARBA00023277"/>
    </source>
</evidence>
<gene>
    <name evidence="5" type="ORF">SAMN05421877_103188</name>
</gene>
<evidence type="ECO:0000313" key="6">
    <source>
        <dbReference type="Proteomes" id="UP000236731"/>
    </source>
</evidence>
<dbReference type="Pfam" id="PF21360">
    <property type="entry name" value="PylC-like_N"/>
    <property type="match status" value="1"/>
</dbReference>
<evidence type="ECO:0000313" key="5">
    <source>
        <dbReference type="EMBL" id="SEF88870.1"/>
    </source>
</evidence>